<feature type="chain" id="PRO_5043039765" description="Secreted protein" evidence="1">
    <location>
        <begin position="16"/>
        <end position="109"/>
    </location>
</feature>
<evidence type="ECO:0000313" key="3">
    <source>
        <dbReference type="Proteomes" id="UP001374535"/>
    </source>
</evidence>
<protein>
    <recommendedName>
        <fullName evidence="4">Secreted protein</fullName>
    </recommendedName>
</protein>
<reference evidence="2 3" key="1">
    <citation type="journal article" date="2023" name="Life. Sci Alliance">
        <title>Evolutionary insights into 3D genome organization and epigenetic landscape of Vigna mungo.</title>
        <authorList>
            <person name="Junaid A."/>
            <person name="Singh B."/>
            <person name="Bhatia S."/>
        </authorList>
    </citation>
    <scope>NUCLEOTIDE SEQUENCE [LARGE SCALE GENOMIC DNA]</scope>
    <source>
        <strain evidence="2">Urdbean</strain>
    </source>
</reference>
<dbReference type="AlphaFoldDB" id="A0AAQ3NLX1"/>
<organism evidence="2 3">
    <name type="scientific">Vigna mungo</name>
    <name type="common">Black gram</name>
    <name type="synonym">Phaseolus mungo</name>
    <dbReference type="NCBI Taxonomy" id="3915"/>
    <lineage>
        <taxon>Eukaryota</taxon>
        <taxon>Viridiplantae</taxon>
        <taxon>Streptophyta</taxon>
        <taxon>Embryophyta</taxon>
        <taxon>Tracheophyta</taxon>
        <taxon>Spermatophyta</taxon>
        <taxon>Magnoliopsida</taxon>
        <taxon>eudicotyledons</taxon>
        <taxon>Gunneridae</taxon>
        <taxon>Pentapetalae</taxon>
        <taxon>rosids</taxon>
        <taxon>fabids</taxon>
        <taxon>Fabales</taxon>
        <taxon>Fabaceae</taxon>
        <taxon>Papilionoideae</taxon>
        <taxon>50 kb inversion clade</taxon>
        <taxon>NPAAA clade</taxon>
        <taxon>indigoferoid/millettioid clade</taxon>
        <taxon>Phaseoleae</taxon>
        <taxon>Vigna</taxon>
    </lineage>
</organism>
<evidence type="ECO:0008006" key="4">
    <source>
        <dbReference type="Google" id="ProtNLM"/>
    </source>
</evidence>
<evidence type="ECO:0000313" key="2">
    <source>
        <dbReference type="EMBL" id="WVZ11350.1"/>
    </source>
</evidence>
<proteinExistence type="predicted"/>
<name>A0AAQ3NLX1_VIGMU</name>
<dbReference type="Proteomes" id="UP001374535">
    <property type="component" value="Chromosome 5"/>
</dbReference>
<accession>A0AAQ3NLX1</accession>
<dbReference type="EMBL" id="CP144696">
    <property type="protein sequence ID" value="WVZ11350.1"/>
    <property type="molecule type" value="Genomic_DNA"/>
</dbReference>
<keyword evidence="3" id="KW-1185">Reference proteome</keyword>
<feature type="signal peptide" evidence="1">
    <location>
        <begin position="1"/>
        <end position="15"/>
    </location>
</feature>
<sequence length="109" mass="11607">MSTIRFASSPLCCAALPCCCCCCCRRGFRYKFRPVAEFDGATALGRNPNPELTVEGTALRDCSMVALTAGLEKLASRMTLLTLGSSRIDMINCSSSTLTARRGCCCCSG</sequence>
<gene>
    <name evidence="2" type="ORF">V8G54_015880</name>
</gene>
<evidence type="ECO:0000256" key="1">
    <source>
        <dbReference type="SAM" id="SignalP"/>
    </source>
</evidence>
<keyword evidence="1" id="KW-0732">Signal</keyword>